<dbReference type="AlphaFoldDB" id="A0A4Y2IRC4"/>
<dbReference type="Proteomes" id="UP000499080">
    <property type="component" value="Unassembled WGS sequence"/>
</dbReference>
<keyword evidence="2" id="KW-1185">Reference proteome</keyword>
<accession>A0A4Y2IRC4</accession>
<reference evidence="1 2" key="1">
    <citation type="journal article" date="2019" name="Sci. Rep.">
        <title>Orb-weaving spider Araneus ventricosus genome elucidates the spidroin gene catalogue.</title>
        <authorList>
            <person name="Kono N."/>
            <person name="Nakamura H."/>
            <person name="Ohtoshi R."/>
            <person name="Moran D.A.P."/>
            <person name="Shinohara A."/>
            <person name="Yoshida Y."/>
            <person name="Fujiwara M."/>
            <person name="Mori M."/>
            <person name="Tomita M."/>
            <person name="Arakawa K."/>
        </authorList>
    </citation>
    <scope>NUCLEOTIDE SEQUENCE [LARGE SCALE GENOMIC DNA]</scope>
</reference>
<dbReference type="EMBL" id="BGPR01002867">
    <property type="protein sequence ID" value="GBM80224.1"/>
    <property type="molecule type" value="Genomic_DNA"/>
</dbReference>
<evidence type="ECO:0000313" key="1">
    <source>
        <dbReference type="EMBL" id="GBM80224.1"/>
    </source>
</evidence>
<comment type="caution">
    <text evidence="1">The sequence shown here is derived from an EMBL/GenBank/DDBJ whole genome shotgun (WGS) entry which is preliminary data.</text>
</comment>
<gene>
    <name evidence="1" type="ORF">AVEN_25308_1</name>
</gene>
<organism evidence="1 2">
    <name type="scientific">Araneus ventricosus</name>
    <name type="common">Orbweaver spider</name>
    <name type="synonym">Epeira ventricosa</name>
    <dbReference type="NCBI Taxonomy" id="182803"/>
    <lineage>
        <taxon>Eukaryota</taxon>
        <taxon>Metazoa</taxon>
        <taxon>Ecdysozoa</taxon>
        <taxon>Arthropoda</taxon>
        <taxon>Chelicerata</taxon>
        <taxon>Arachnida</taxon>
        <taxon>Araneae</taxon>
        <taxon>Araneomorphae</taxon>
        <taxon>Entelegynae</taxon>
        <taxon>Araneoidea</taxon>
        <taxon>Araneidae</taxon>
        <taxon>Araneus</taxon>
    </lineage>
</organism>
<proteinExistence type="predicted"/>
<sequence length="103" mass="12063">MPSQSPDKQGRYMISNQDPPIPIRLYHSCHRSSRQTEMLSVRISDLRFKDMTLLPCHRSSQTNQRCYRHLESADSPIPRHDLSLCILKLSPDKQRCIIWISKS</sequence>
<name>A0A4Y2IRC4_ARAVE</name>
<evidence type="ECO:0000313" key="2">
    <source>
        <dbReference type="Proteomes" id="UP000499080"/>
    </source>
</evidence>
<protein>
    <submittedName>
        <fullName evidence="1">Uncharacterized protein</fullName>
    </submittedName>
</protein>